<dbReference type="PANTHER" id="PTHR12603">
    <property type="entry name" value="CCR4-NOT TRANSCRIPTION COMPLEX RELATED"/>
    <property type="match status" value="1"/>
</dbReference>
<accession>A0ABM4BXY7</accession>
<dbReference type="InterPro" id="IPR001841">
    <property type="entry name" value="Znf_RING"/>
</dbReference>
<evidence type="ECO:0000256" key="6">
    <source>
        <dbReference type="SAM" id="Coils"/>
    </source>
</evidence>
<gene>
    <name evidence="12" type="primary">LOC100204596</name>
</gene>
<evidence type="ECO:0000256" key="1">
    <source>
        <dbReference type="ARBA" id="ARBA00022771"/>
    </source>
</evidence>
<evidence type="ECO:0000259" key="9">
    <source>
        <dbReference type="PROSITE" id="PS50102"/>
    </source>
</evidence>
<evidence type="ECO:0000256" key="4">
    <source>
        <dbReference type="PROSITE-ProRule" id="PRU00176"/>
    </source>
</evidence>
<evidence type="ECO:0000256" key="5">
    <source>
        <dbReference type="PROSITE-ProRule" id="PRU00723"/>
    </source>
</evidence>
<dbReference type="InterPro" id="IPR013083">
    <property type="entry name" value="Znf_RING/FYVE/PHD"/>
</dbReference>
<evidence type="ECO:0000259" key="8">
    <source>
        <dbReference type="PROSITE" id="PS50089"/>
    </source>
</evidence>
<sequence length="1100" mass="122093">MSEPDSPDCPLCMELLEIDDLHFYPCTCGYQICRFCWHRIKTDGNGLCPACRKTYTEDPAMYRPLSQDEIQKAKKERKQIETQRKQKITDTRQHLSDIRVIQKHLVFVVGLSKKMADIEVLKQHEYFGKYGKIVKIVINPNTNYAGPQGPSASAYITYTKVEDALKAILSINNMQPPLKIRASLGTTKYCTHYLRSMQCPKQDCMYLHDVGEEAASFTKEDMQAGKHQIFEKNLLENYAARVRQQQQIPNSSSKQYLEEENSEASSLDNWDAESADSSLLPSQASWGTSKEEHFDNCPKEIEKKNDQILKEKPVLKSSASNKLISSIKTTESSGESSKYVQSVGEQSGFHTTRAIIQQCDSLNPEFSTGWATSTETAPKEPVESATELLKNNVWPGMLDLGLSDLKVNSIDDELGFDPFRESTSGLEDLIAIEKQQALNAPPQPSFSWDAFWPSSFAPNLKNSSSGNSYSLFGNSQQQVLSRPSAQVIHSFQPPILSSSHSPARNPSPLRFMSPHQTQTQFYSSFPNMQQHNHEMMNQMRYPLLHLQSSNLGGQSQLNMPPLANIPTENKNWQDGFRALFPNINISFGNSINNESDKMSNMPNIVPVSSNFVHATPPNAQSWNTNNTRLPPPPGFSATNPPFQVLPQAASSLLNTSPVQVSAIQNINSNLVAGPTSRPFNIVAVPSQSEDPSILWSKLLTDENKEVNVDNMAFPLPGENTNQSSGNALPQQNQQGMASWNIVVSGNQPQKVKQDDMKNLPSQPLQISAKESCNTEPVKLQKSSPIFGNQVKPVAKKPTAHVKPLKSSILSDGFTTVSGSRQPSLGQQLSVYVNPSSRVSELDDFTNDFPTISNNGSINLGDYTSIGFQSKQLNKKKKKKGKDGSELVSTVLVGRVETETNDLTDDEPLKKSVKNKKKVKNSPPSIRKSPLTVQKIKNTTKSQPIRILKSDAGTTSTILHSPTQVIADQNGVNCKSSSSSQEQEIVSRLTESTEKLLKNVLFETEAIKLNTEQISKDLKSALEKCKESSLSLSDLEKINLLLSSGKNASCGFDDDLQDTTILEKQVESARREAKMLEARLNEVIRKNMASELETLKRNTKQ</sequence>
<dbReference type="SUPFAM" id="SSF57850">
    <property type="entry name" value="RING/U-box"/>
    <property type="match status" value="1"/>
</dbReference>
<feature type="domain" description="RRM" evidence="9">
    <location>
        <begin position="104"/>
        <end position="185"/>
    </location>
</feature>
<feature type="coiled-coil region" evidence="6">
    <location>
        <begin position="1058"/>
        <end position="1092"/>
    </location>
</feature>
<feature type="region of interest" description="Disordered" evidence="7">
    <location>
        <begin position="245"/>
        <end position="294"/>
    </location>
</feature>
<name>A0ABM4BXY7_HYDVU</name>
<dbReference type="InterPro" id="IPR012677">
    <property type="entry name" value="Nucleotide-bd_a/b_plait_sf"/>
</dbReference>
<feature type="compositionally biased region" description="Polar residues" evidence="7">
    <location>
        <begin position="245"/>
        <end position="255"/>
    </location>
</feature>
<dbReference type="PROSITE" id="PS50103">
    <property type="entry name" value="ZF_C3H1"/>
    <property type="match status" value="1"/>
</dbReference>
<evidence type="ECO:0000256" key="3">
    <source>
        <dbReference type="ARBA" id="ARBA00022884"/>
    </source>
</evidence>
<dbReference type="SMART" id="SM00361">
    <property type="entry name" value="RRM_1"/>
    <property type="match status" value="1"/>
</dbReference>
<dbReference type="PANTHER" id="PTHR12603:SF0">
    <property type="entry name" value="CCR4-NOT TRANSCRIPTION COMPLEX SUBUNIT 4"/>
    <property type="match status" value="1"/>
</dbReference>
<dbReference type="Gene3D" id="3.30.40.10">
    <property type="entry name" value="Zinc/RING finger domain, C3HC4 (zinc finger)"/>
    <property type="match status" value="1"/>
</dbReference>
<keyword evidence="3 4" id="KW-0694">RNA-binding</keyword>
<proteinExistence type="predicted"/>
<dbReference type="InterPro" id="IPR035979">
    <property type="entry name" value="RBD_domain_sf"/>
</dbReference>
<dbReference type="RefSeq" id="XP_065654038.1">
    <property type="nucleotide sequence ID" value="XM_065797966.1"/>
</dbReference>
<dbReference type="InterPro" id="IPR003954">
    <property type="entry name" value="RRM_euk-type"/>
</dbReference>
<evidence type="ECO:0000313" key="12">
    <source>
        <dbReference type="RefSeq" id="XP_065654038.1"/>
    </source>
</evidence>
<evidence type="ECO:0000313" key="11">
    <source>
        <dbReference type="Proteomes" id="UP001652625"/>
    </source>
</evidence>
<dbReference type="InterPro" id="IPR000504">
    <property type="entry name" value="RRM_dom"/>
</dbReference>
<evidence type="ECO:0000259" key="10">
    <source>
        <dbReference type="PROSITE" id="PS50103"/>
    </source>
</evidence>
<dbReference type="InterPro" id="IPR039780">
    <property type="entry name" value="Mot2"/>
</dbReference>
<dbReference type="InterPro" id="IPR034261">
    <property type="entry name" value="CNOT4_RRM"/>
</dbReference>
<dbReference type="CDD" id="cd16618">
    <property type="entry name" value="mRING-HC-C4C4_CNOT4"/>
    <property type="match status" value="1"/>
</dbReference>
<organism evidence="11 12">
    <name type="scientific">Hydra vulgaris</name>
    <name type="common">Hydra</name>
    <name type="synonym">Hydra attenuata</name>
    <dbReference type="NCBI Taxonomy" id="6087"/>
    <lineage>
        <taxon>Eukaryota</taxon>
        <taxon>Metazoa</taxon>
        <taxon>Cnidaria</taxon>
        <taxon>Hydrozoa</taxon>
        <taxon>Hydroidolina</taxon>
        <taxon>Anthoathecata</taxon>
        <taxon>Aplanulata</taxon>
        <taxon>Hydridae</taxon>
        <taxon>Hydra</taxon>
    </lineage>
</organism>
<feature type="compositionally biased region" description="Basic residues" evidence="7">
    <location>
        <begin position="910"/>
        <end position="919"/>
    </location>
</feature>
<dbReference type="InterPro" id="IPR000571">
    <property type="entry name" value="Znf_CCCH"/>
</dbReference>
<protein>
    <submittedName>
        <fullName evidence="12">Uncharacterized protein LOC100204596 isoform X2</fullName>
    </submittedName>
</protein>
<feature type="domain" description="RING-type" evidence="8">
    <location>
        <begin position="9"/>
        <end position="52"/>
    </location>
</feature>
<dbReference type="Proteomes" id="UP001652625">
    <property type="component" value="Chromosome 05"/>
</dbReference>
<dbReference type="InterPro" id="IPR039515">
    <property type="entry name" value="NOT4_mRING-HC-C4C4"/>
</dbReference>
<evidence type="ECO:0000256" key="7">
    <source>
        <dbReference type="SAM" id="MobiDB-lite"/>
    </source>
</evidence>
<dbReference type="PROSITE" id="PS50102">
    <property type="entry name" value="RRM"/>
    <property type="match status" value="1"/>
</dbReference>
<feature type="compositionally biased region" description="Polar residues" evidence="7">
    <location>
        <begin position="275"/>
        <end position="288"/>
    </location>
</feature>
<keyword evidence="6" id="KW-0175">Coiled coil</keyword>
<evidence type="ECO:0000256" key="2">
    <source>
        <dbReference type="ARBA" id="ARBA00022833"/>
    </source>
</evidence>
<dbReference type="CDD" id="cd12438">
    <property type="entry name" value="RRM_CNOT4"/>
    <property type="match status" value="1"/>
</dbReference>
<reference evidence="12" key="1">
    <citation type="submission" date="2025-08" db="UniProtKB">
        <authorList>
            <consortium name="RefSeq"/>
        </authorList>
    </citation>
    <scope>IDENTIFICATION</scope>
</reference>
<feature type="region of interest" description="Disordered" evidence="7">
    <location>
        <begin position="901"/>
        <end position="927"/>
    </location>
</feature>
<feature type="domain" description="C3H1-type" evidence="10">
    <location>
        <begin position="184"/>
        <end position="211"/>
    </location>
</feature>
<dbReference type="Gene3D" id="3.30.70.330">
    <property type="match status" value="1"/>
</dbReference>
<keyword evidence="1 5" id="KW-0863">Zinc-finger</keyword>
<keyword evidence="5" id="KW-0479">Metal-binding</keyword>
<dbReference type="Pfam" id="PF14570">
    <property type="entry name" value="zf-RING_4"/>
    <property type="match status" value="1"/>
</dbReference>
<dbReference type="GeneID" id="100204596"/>
<feature type="zinc finger region" description="C3H1-type" evidence="5">
    <location>
        <begin position="184"/>
        <end position="211"/>
    </location>
</feature>
<feature type="coiled-coil region" evidence="6">
    <location>
        <begin position="63"/>
        <end position="90"/>
    </location>
</feature>
<keyword evidence="11" id="KW-1185">Reference proteome</keyword>
<dbReference type="SUPFAM" id="SSF54928">
    <property type="entry name" value="RNA-binding domain, RBD"/>
    <property type="match status" value="1"/>
</dbReference>
<keyword evidence="2 5" id="KW-0862">Zinc</keyword>
<dbReference type="PROSITE" id="PS50089">
    <property type="entry name" value="ZF_RING_2"/>
    <property type="match status" value="1"/>
</dbReference>